<proteinExistence type="predicted"/>
<dbReference type="Proteomes" id="UP000494206">
    <property type="component" value="Unassembled WGS sequence"/>
</dbReference>
<sequence length="210" mass="24230">MPKKFLVDGRELICVNEADFDDVRSRFKENVLVDDLEGWNSTEAMEKYTATTFLAKARHYLSLAPPDIMQSAEKAWFAAVYAVKELYLTAGNIDIKSHNGLSFFCDFAIDCSSLSFERRRFLRYSCWGKAEKLHQDVYDSGNFRTSEYSEVICNIEEFVTTFSQLDRAHLFKEFHKSFIASTAPNVDVRKDSGYVKLGGYSYKRDYVVFV</sequence>
<accession>A0A8S1ESG2</accession>
<dbReference type="OrthoDB" id="5867309at2759"/>
<dbReference type="Gene3D" id="1.20.120.330">
    <property type="entry name" value="Nucleotidyltransferases domain 2"/>
    <property type="match status" value="1"/>
</dbReference>
<reference evidence="1 2" key="1">
    <citation type="submission" date="2020-04" db="EMBL/GenBank/DDBJ databases">
        <authorList>
            <person name="Laetsch R D."/>
            <person name="Stevens L."/>
            <person name="Kumar S."/>
            <person name="Blaxter L. M."/>
        </authorList>
    </citation>
    <scope>NUCLEOTIDE SEQUENCE [LARGE SCALE GENOMIC DNA]</scope>
</reference>
<evidence type="ECO:0000313" key="1">
    <source>
        <dbReference type="EMBL" id="CAB3403045.1"/>
    </source>
</evidence>
<organism evidence="1 2">
    <name type="scientific">Caenorhabditis bovis</name>
    <dbReference type="NCBI Taxonomy" id="2654633"/>
    <lineage>
        <taxon>Eukaryota</taxon>
        <taxon>Metazoa</taxon>
        <taxon>Ecdysozoa</taxon>
        <taxon>Nematoda</taxon>
        <taxon>Chromadorea</taxon>
        <taxon>Rhabditida</taxon>
        <taxon>Rhabditina</taxon>
        <taxon>Rhabditomorpha</taxon>
        <taxon>Rhabditoidea</taxon>
        <taxon>Rhabditidae</taxon>
        <taxon>Peloderinae</taxon>
        <taxon>Caenorhabditis</taxon>
    </lineage>
</organism>
<gene>
    <name evidence="1" type="ORF">CBOVIS_LOCUS5568</name>
</gene>
<name>A0A8S1ESG2_9PELO</name>
<comment type="caution">
    <text evidence="1">The sequence shown here is derived from an EMBL/GenBank/DDBJ whole genome shotgun (WGS) entry which is preliminary data.</text>
</comment>
<evidence type="ECO:0008006" key="3">
    <source>
        <dbReference type="Google" id="ProtNLM"/>
    </source>
</evidence>
<protein>
    <recommendedName>
        <fullName evidence="3">HEPN domain-containing protein</fullName>
    </recommendedName>
</protein>
<dbReference type="EMBL" id="CADEPM010000003">
    <property type="protein sequence ID" value="CAB3403045.1"/>
    <property type="molecule type" value="Genomic_DNA"/>
</dbReference>
<evidence type="ECO:0000313" key="2">
    <source>
        <dbReference type="Proteomes" id="UP000494206"/>
    </source>
</evidence>
<keyword evidence="2" id="KW-1185">Reference proteome</keyword>
<dbReference type="AlphaFoldDB" id="A0A8S1ESG2"/>